<sequence>MTKLNPLTLVILNLIFPVIIFLGKGLLYEGICLGLAVFVLLIYRRYKQVLKFLIAYIIFSVLAYLIAISNMALLANLFGTLVYIFLRMIPVAMISYILVSAVKSNELLSAFEQIRLPKKLMLSVTVTLRFFPTYKTEIKMIRESLKMRNIILTPKEPLKYLEYWIVPVLMRMNLIAEEMTATAMTKGVESPNKRTSFYNVKMRTFDYIFLVIILLIFIFLLGGVNSVRI</sequence>
<accession>U2Q366</accession>
<evidence type="ECO:0000256" key="2">
    <source>
        <dbReference type="ARBA" id="ARBA00022692"/>
    </source>
</evidence>
<dbReference type="Pfam" id="PF02361">
    <property type="entry name" value="CbiQ"/>
    <property type="match status" value="1"/>
</dbReference>
<comment type="caution">
    <text evidence="6">The sequence shown here is derived from an EMBL/GenBank/DDBJ whole genome shotgun (WGS) entry which is preliminary data.</text>
</comment>
<dbReference type="eggNOG" id="COG0619">
    <property type="taxonomic scope" value="Bacteria"/>
</dbReference>
<comment type="subcellular location">
    <subcellularLocation>
        <location evidence="1">Membrane</location>
        <topology evidence="1">Multi-pass membrane protein</topology>
    </subcellularLocation>
</comment>
<feature type="transmembrane region" description="Helical" evidence="5">
    <location>
        <begin position="14"/>
        <end position="41"/>
    </location>
</feature>
<evidence type="ECO:0000313" key="6">
    <source>
        <dbReference type="EMBL" id="ERK57205.1"/>
    </source>
</evidence>
<dbReference type="HOGENOM" id="CLU_076847_3_1_9"/>
<evidence type="ECO:0000256" key="1">
    <source>
        <dbReference type="ARBA" id="ARBA00004141"/>
    </source>
</evidence>
<reference evidence="6 7" key="1">
    <citation type="submission" date="2013-08" db="EMBL/GenBank/DDBJ databases">
        <authorList>
            <person name="Weinstock G."/>
            <person name="Sodergren E."/>
            <person name="Wylie T."/>
            <person name="Fulton L."/>
            <person name="Fulton R."/>
            <person name="Fronick C."/>
            <person name="O'Laughlin M."/>
            <person name="Godfrey J."/>
            <person name="Miner T."/>
            <person name="Herter B."/>
            <person name="Appelbaum E."/>
            <person name="Cordes M."/>
            <person name="Lek S."/>
            <person name="Wollam A."/>
            <person name="Pepin K.H."/>
            <person name="Palsikar V.B."/>
            <person name="Mitreva M."/>
            <person name="Wilson R.K."/>
        </authorList>
    </citation>
    <scope>NUCLEOTIDE SEQUENCE [LARGE SCALE GENOMIC DNA]</scope>
    <source>
        <strain evidence="6 7">ATCC 700627</strain>
    </source>
</reference>
<dbReference type="EMBL" id="AWVP01000072">
    <property type="protein sequence ID" value="ERK57205.1"/>
    <property type="molecule type" value="Genomic_DNA"/>
</dbReference>
<dbReference type="PATRIC" id="fig|1321820.3.peg.1136"/>
<dbReference type="Proteomes" id="UP000016637">
    <property type="component" value="Unassembled WGS sequence"/>
</dbReference>
<keyword evidence="7" id="KW-1185">Reference proteome</keyword>
<feature type="transmembrane region" description="Helical" evidence="5">
    <location>
        <begin position="53"/>
        <end position="75"/>
    </location>
</feature>
<proteinExistence type="predicted"/>
<dbReference type="GO" id="GO:0005886">
    <property type="term" value="C:plasma membrane"/>
    <property type="evidence" value="ECO:0007669"/>
    <property type="project" value="UniProtKB-ARBA"/>
</dbReference>
<keyword evidence="2 5" id="KW-0812">Transmembrane</keyword>
<dbReference type="CDD" id="cd16914">
    <property type="entry name" value="EcfT"/>
    <property type="match status" value="1"/>
</dbReference>
<organism evidence="6 7">
    <name type="scientific">Gemella bergeri ATCC 700627</name>
    <dbReference type="NCBI Taxonomy" id="1321820"/>
    <lineage>
        <taxon>Bacteria</taxon>
        <taxon>Bacillati</taxon>
        <taxon>Bacillota</taxon>
        <taxon>Bacilli</taxon>
        <taxon>Bacillales</taxon>
        <taxon>Gemellaceae</taxon>
        <taxon>Gemella</taxon>
    </lineage>
</organism>
<dbReference type="RefSeq" id="WP_021752352.1">
    <property type="nucleotide sequence ID" value="NZ_KI271798.1"/>
</dbReference>
<evidence type="ECO:0000313" key="7">
    <source>
        <dbReference type="Proteomes" id="UP000016637"/>
    </source>
</evidence>
<dbReference type="InterPro" id="IPR003339">
    <property type="entry name" value="ABC/ECF_trnsptr_transmembrane"/>
</dbReference>
<protein>
    <submittedName>
        <fullName evidence="6">Cobalt transport protein</fullName>
    </submittedName>
</protein>
<evidence type="ECO:0000256" key="5">
    <source>
        <dbReference type="SAM" id="Phobius"/>
    </source>
</evidence>
<dbReference type="AlphaFoldDB" id="U2Q366"/>
<feature type="transmembrane region" description="Helical" evidence="5">
    <location>
        <begin position="204"/>
        <end position="224"/>
    </location>
</feature>
<keyword evidence="4 5" id="KW-0472">Membrane</keyword>
<evidence type="ECO:0000256" key="3">
    <source>
        <dbReference type="ARBA" id="ARBA00022989"/>
    </source>
</evidence>
<gene>
    <name evidence="6" type="ORF">HMPREF1983_01172</name>
</gene>
<feature type="transmembrane region" description="Helical" evidence="5">
    <location>
        <begin position="81"/>
        <end position="99"/>
    </location>
</feature>
<evidence type="ECO:0000256" key="4">
    <source>
        <dbReference type="ARBA" id="ARBA00023136"/>
    </source>
</evidence>
<keyword evidence="3 5" id="KW-1133">Transmembrane helix</keyword>
<name>U2Q366_9BACL</name>